<sequence>MIDLQNKVLLVSLRHVDENEKIEFETFFGLVNRFNDNTVVVEKAGGGQINLPYADSHFEPAIDEWYELKSGEWYDEVDFIVQMDVFANELAYEKFGREDT</sequence>
<reference evidence="1 2" key="1">
    <citation type="submission" date="2019-04" db="EMBL/GenBank/DDBJ databases">
        <authorList>
            <person name="Hwang J.C."/>
        </authorList>
    </citation>
    <scope>NUCLEOTIDE SEQUENCE [LARGE SCALE GENOMIC DNA]</scope>
    <source>
        <strain evidence="1 2">IMCC35002</strain>
    </source>
</reference>
<comment type="caution">
    <text evidence="1">The sequence shown here is derived from an EMBL/GenBank/DDBJ whole genome shotgun (WGS) entry which is preliminary data.</text>
</comment>
<dbReference type="Proteomes" id="UP000305675">
    <property type="component" value="Unassembled WGS sequence"/>
</dbReference>
<accession>A0A4U1BY88</accession>
<name>A0A4U1BY88_9GAMM</name>
<dbReference type="AlphaFoldDB" id="A0A4U1BY88"/>
<protein>
    <submittedName>
        <fullName evidence="1">Uncharacterized protein</fullName>
    </submittedName>
</protein>
<evidence type="ECO:0000313" key="2">
    <source>
        <dbReference type="Proteomes" id="UP000305675"/>
    </source>
</evidence>
<proteinExistence type="predicted"/>
<organism evidence="1 2">
    <name type="scientific">Ferrimonas aestuarii</name>
    <dbReference type="NCBI Taxonomy" id="2569539"/>
    <lineage>
        <taxon>Bacteria</taxon>
        <taxon>Pseudomonadati</taxon>
        <taxon>Pseudomonadota</taxon>
        <taxon>Gammaproteobacteria</taxon>
        <taxon>Alteromonadales</taxon>
        <taxon>Ferrimonadaceae</taxon>
        <taxon>Ferrimonas</taxon>
    </lineage>
</organism>
<gene>
    <name evidence="1" type="ORF">FCL42_02930</name>
</gene>
<dbReference type="OrthoDB" id="9255715at2"/>
<keyword evidence="2" id="KW-1185">Reference proteome</keyword>
<dbReference type="EMBL" id="SWCJ01000001">
    <property type="protein sequence ID" value="TKB58715.1"/>
    <property type="molecule type" value="Genomic_DNA"/>
</dbReference>
<evidence type="ECO:0000313" key="1">
    <source>
        <dbReference type="EMBL" id="TKB58715.1"/>
    </source>
</evidence>
<dbReference type="RefSeq" id="WP_136861863.1">
    <property type="nucleotide sequence ID" value="NZ_SWCJ01000001.1"/>
</dbReference>